<reference evidence="1 2" key="1">
    <citation type="submission" date="2015-01" db="EMBL/GenBank/DDBJ databases">
        <title>The Genome Sequence of Cryptococcus gattii CA1873.</title>
        <authorList>
            <consortium name="The Broad Institute Genomics Platform"/>
            <person name="Cuomo C."/>
            <person name="Litvintseva A."/>
            <person name="Chen Y."/>
            <person name="Heitman J."/>
            <person name="Sun S."/>
            <person name="Springer D."/>
            <person name="Dromer F."/>
            <person name="Young S."/>
            <person name="Zeng Q."/>
            <person name="Gargeya S."/>
            <person name="Abouelleil A."/>
            <person name="Alvarado L."/>
            <person name="Chapman S.B."/>
            <person name="Gainer-Dewar J."/>
            <person name="Goldberg J."/>
            <person name="Griggs A."/>
            <person name="Gujja S."/>
            <person name="Hansen M."/>
            <person name="Howarth C."/>
            <person name="Imamovic A."/>
            <person name="Larimer J."/>
            <person name="Murphy C."/>
            <person name="Naylor J."/>
            <person name="Pearson M."/>
            <person name="Priest M."/>
            <person name="Roberts A."/>
            <person name="Saif S."/>
            <person name="Shea T."/>
            <person name="Sykes S."/>
            <person name="Wortman J."/>
            <person name="Nusbaum C."/>
            <person name="Birren B."/>
        </authorList>
    </citation>
    <scope>NUCLEOTIDE SEQUENCE [LARGE SCALE GENOMIC DNA]</scope>
    <source>
        <strain evidence="1 2">CA1873</strain>
    </source>
</reference>
<evidence type="ECO:0000313" key="1">
    <source>
        <dbReference type="EMBL" id="KIR60342.1"/>
    </source>
</evidence>
<dbReference type="EMBL" id="KN848897">
    <property type="protein sequence ID" value="KIR60342.1"/>
    <property type="molecule type" value="Genomic_DNA"/>
</dbReference>
<protein>
    <submittedName>
        <fullName evidence="1">Uncharacterized protein</fullName>
    </submittedName>
</protein>
<accession>A0ABR5B9S0</accession>
<sequence>MPMMQKGKDEEDAFNPHPTTQVFNIIQQNLPFIMLLLTRITRPSTRIKVSMVTSVGRATFRSAIKMNRPVPSAQDVGRGM</sequence>
<evidence type="ECO:0000313" key="2">
    <source>
        <dbReference type="Proteomes" id="UP000053800"/>
    </source>
</evidence>
<organism evidence="1 2">
    <name type="scientific">Cryptococcus bacillisporus CA1873</name>
    <dbReference type="NCBI Taxonomy" id="1296111"/>
    <lineage>
        <taxon>Eukaryota</taxon>
        <taxon>Fungi</taxon>
        <taxon>Dikarya</taxon>
        <taxon>Basidiomycota</taxon>
        <taxon>Agaricomycotina</taxon>
        <taxon>Tremellomycetes</taxon>
        <taxon>Tremellales</taxon>
        <taxon>Cryptococcaceae</taxon>
        <taxon>Cryptococcus</taxon>
        <taxon>Cryptococcus gattii species complex</taxon>
    </lineage>
</organism>
<keyword evidence="2" id="KW-1185">Reference proteome</keyword>
<gene>
    <name evidence="1" type="ORF">I314_03633</name>
</gene>
<proteinExistence type="predicted"/>
<dbReference type="Proteomes" id="UP000053800">
    <property type="component" value="Unassembled WGS sequence"/>
</dbReference>
<name>A0ABR5B9S0_CRYGA</name>